<dbReference type="EMBL" id="JAUSSU010000003">
    <property type="protein sequence ID" value="MDQ0112093.1"/>
    <property type="molecule type" value="Genomic_DNA"/>
</dbReference>
<feature type="transmembrane region" description="Helical" evidence="3">
    <location>
        <begin position="93"/>
        <end position="110"/>
    </location>
</feature>
<evidence type="ECO:0000313" key="5">
    <source>
        <dbReference type="EMBL" id="MDQ0112093.1"/>
    </source>
</evidence>
<dbReference type="RefSeq" id="WP_307202650.1">
    <property type="nucleotide sequence ID" value="NZ_JAUSSU010000003.1"/>
</dbReference>
<evidence type="ECO:0000256" key="1">
    <source>
        <dbReference type="ARBA" id="ARBA00023224"/>
    </source>
</evidence>
<evidence type="ECO:0000313" key="6">
    <source>
        <dbReference type="Proteomes" id="UP001229346"/>
    </source>
</evidence>
<keyword evidence="3" id="KW-1133">Transmembrane helix</keyword>
<evidence type="ECO:0000256" key="2">
    <source>
        <dbReference type="PROSITE-ProRule" id="PRU00284"/>
    </source>
</evidence>
<feature type="transmembrane region" description="Helical" evidence="3">
    <location>
        <begin position="21"/>
        <end position="38"/>
    </location>
</feature>
<dbReference type="PROSITE" id="PS50111">
    <property type="entry name" value="CHEMOTAXIS_TRANSDUC_2"/>
    <property type="match status" value="1"/>
</dbReference>
<gene>
    <name evidence="5" type="ORF">J2T15_001528</name>
</gene>
<reference evidence="5 6" key="1">
    <citation type="submission" date="2023-07" db="EMBL/GenBank/DDBJ databases">
        <title>Sorghum-associated microbial communities from plants grown in Nebraska, USA.</title>
        <authorList>
            <person name="Schachtman D."/>
        </authorList>
    </citation>
    <scope>NUCLEOTIDE SEQUENCE [LARGE SCALE GENOMIC DNA]</scope>
    <source>
        <strain evidence="5 6">CC482</strain>
    </source>
</reference>
<keyword evidence="1 2" id="KW-0807">Transducer</keyword>
<feature type="domain" description="Methyl-accepting transducer" evidence="4">
    <location>
        <begin position="212"/>
        <end position="469"/>
    </location>
</feature>
<dbReference type="Pfam" id="PF00015">
    <property type="entry name" value="MCPsignal"/>
    <property type="match status" value="1"/>
</dbReference>
<feature type="transmembrane region" description="Helical" evidence="3">
    <location>
        <begin position="69"/>
        <end position="87"/>
    </location>
</feature>
<feature type="transmembrane region" description="Helical" evidence="3">
    <location>
        <begin position="147"/>
        <end position="167"/>
    </location>
</feature>
<evidence type="ECO:0000259" key="4">
    <source>
        <dbReference type="PROSITE" id="PS50111"/>
    </source>
</evidence>
<dbReference type="Proteomes" id="UP001229346">
    <property type="component" value="Unassembled WGS sequence"/>
</dbReference>
<organism evidence="5 6">
    <name type="scientific">Paenibacillus harenae</name>
    <dbReference type="NCBI Taxonomy" id="306543"/>
    <lineage>
        <taxon>Bacteria</taxon>
        <taxon>Bacillati</taxon>
        <taxon>Bacillota</taxon>
        <taxon>Bacilli</taxon>
        <taxon>Bacillales</taxon>
        <taxon>Paenibacillaceae</taxon>
        <taxon>Paenibacillus</taxon>
    </lineage>
</organism>
<protein>
    <submittedName>
        <fullName evidence="5">Methyl-accepting chemotaxis protein</fullName>
    </submittedName>
</protein>
<accession>A0ABT9TXL0</accession>
<feature type="transmembrane region" description="Helical" evidence="3">
    <location>
        <begin position="44"/>
        <end position="62"/>
    </location>
</feature>
<dbReference type="Gene3D" id="1.10.287.950">
    <property type="entry name" value="Methyl-accepting chemotaxis protein"/>
    <property type="match status" value="1"/>
</dbReference>
<feature type="transmembrane region" description="Helical" evidence="3">
    <location>
        <begin position="115"/>
        <end position="132"/>
    </location>
</feature>
<keyword evidence="3" id="KW-0472">Membrane</keyword>
<proteinExistence type="predicted"/>
<dbReference type="PANTHER" id="PTHR32089">
    <property type="entry name" value="METHYL-ACCEPTING CHEMOTAXIS PROTEIN MCPB"/>
    <property type="match status" value="1"/>
</dbReference>
<dbReference type="PANTHER" id="PTHR32089:SF112">
    <property type="entry name" value="LYSOZYME-LIKE PROTEIN-RELATED"/>
    <property type="match status" value="1"/>
</dbReference>
<keyword evidence="6" id="KW-1185">Reference proteome</keyword>
<comment type="caution">
    <text evidence="5">The sequence shown here is derived from an EMBL/GenBank/DDBJ whole genome shotgun (WGS) entry which is preliminary data.</text>
</comment>
<dbReference type="SMART" id="SM00283">
    <property type="entry name" value="MA"/>
    <property type="match status" value="1"/>
</dbReference>
<sequence length="496" mass="54407">MKRSVIELTDVDKRNRLLIKILWGLLALGILTDLAIGLSAQLVLLLAGVGLITCGGTTLLTYKRIMPDKIKYIIPFVLTLLVTMLIVSDPNPIVSTYFMVYVNIAVITLYADYKAIILTGVLGAALSTYIFLDTELQTRLFPGESLAYLYLYLIFATAALAVSANFSGRLQRQVMEKQQEAVASKDMAEALLDKMKSSIMLLTEFSSSQQTTVRSTGDISREVTATFSEMSAAIEKQTGTILNLNESAQMMDNDVKLLLDGTSLLERYSTENAELTERNSEQMASLSTEIERVRVIIGHTVEMMKLLSEQNDRVSSIVGTISDISEQTNLLALNAAIEAARAGEHGKGFAVVSGEVRKLADNSRKATNEIADILTGIRTQISAVHEQVERGQYAVQTSKEASQQVQSLIGQINENTGLVKEHSITVGSSAIRLNDQYAAMADEMVNIAATTEQNMASVEEVHASMETQDLKIHTMVEQYAQLDQLLTELKQMVGKD</sequence>
<dbReference type="SUPFAM" id="SSF58104">
    <property type="entry name" value="Methyl-accepting chemotaxis protein (MCP) signaling domain"/>
    <property type="match status" value="1"/>
</dbReference>
<keyword evidence="3" id="KW-0812">Transmembrane</keyword>
<evidence type="ECO:0000256" key="3">
    <source>
        <dbReference type="SAM" id="Phobius"/>
    </source>
</evidence>
<dbReference type="InterPro" id="IPR004089">
    <property type="entry name" value="MCPsignal_dom"/>
</dbReference>
<name>A0ABT9TXL0_PAEHA</name>